<evidence type="ECO:0000313" key="2">
    <source>
        <dbReference type="EMBL" id="PHU35501.1"/>
    </source>
</evidence>
<dbReference type="EMBL" id="PDYF01000008">
    <property type="protein sequence ID" value="PHU35501.1"/>
    <property type="molecule type" value="Genomic_DNA"/>
</dbReference>
<dbReference type="AlphaFoldDB" id="A0A2G3DX27"/>
<comment type="caution">
    <text evidence="2">The sequence shown here is derived from an EMBL/GenBank/DDBJ whole genome shotgun (WGS) entry which is preliminary data.</text>
</comment>
<evidence type="ECO:0000256" key="1">
    <source>
        <dbReference type="SAM" id="Phobius"/>
    </source>
</evidence>
<keyword evidence="1" id="KW-0472">Membrane</keyword>
<reference evidence="2 3" key="1">
    <citation type="submission" date="2017-10" db="EMBL/GenBank/DDBJ databases">
        <title>Resolving the taxonomy of Roseburia spp., Eubacterium rectale and Agathobacter spp. through phylogenomic analysis.</title>
        <authorList>
            <person name="Sheridan P.O."/>
            <person name="Walker A.W."/>
            <person name="Duncan S.H."/>
            <person name="Scott K.P."/>
            <person name="Toole P.W.O."/>
            <person name="Luis P."/>
            <person name="Flint H.J."/>
        </authorList>
    </citation>
    <scope>NUCLEOTIDE SEQUENCE [LARGE SCALE GENOMIC DNA]</scope>
    <source>
        <strain evidence="2 3">JK626</strain>
    </source>
</reference>
<protein>
    <submittedName>
        <fullName evidence="2">Uncharacterized protein</fullName>
    </submittedName>
</protein>
<reference evidence="2 3" key="2">
    <citation type="submission" date="2017-10" db="EMBL/GenBank/DDBJ databases">
        <authorList>
            <person name="Banno H."/>
            <person name="Chua N.-H."/>
        </authorList>
    </citation>
    <scope>NUCLEOTIDE SEQUENCE [LARGE SCALE GENOMIC DNA]</scope>
    <source>
        <strain evidence="2 3">JK626</strain>
    </source>
</reference>
<dbReference type="RefSeq" id="WP_099391327.1">
    <property type="nucleotide sequence ID" value="NZ_PDYF01000008.1"/>
</dbReference>
<accession>A0A2G3DX27</accession>
<gene>
    <name evidence="2" type="ORF">CSX01_02565</name>
</gene>
<sequence>MRLLPIQKLYLLAGYVDKINQLKTVLTNIAGAIGGLVIIYGGIKFALAFQKLDQQGEHQAVFTIVAGAVLLGLTAIVSLFGV</sequence>
<dbReference type="Proteomes" id="UP000225889">
    <property type="component" value="Unassembled WGS sequence"/>
</dbReference>
<evidence type="ECO:0000313" key="3">
    <source>
        <dbReference type="Proteomes" id="UP000225889"/>
    </source>
</evidence>
<organism evidence="2 3">
    <name type="scientific">Pseudobutyrivibrio ruminis</name>
    <dbReference type="NCBI Taxonomy" id="46206"/>
    <lineage>
        <taxon>Bacteria</taxon>
        <taxon>Bacillati</taxon>
        <taxon>Bacillota</taxon>
        <taxon>Clostridia</taxon>
        <taxon>Lachnospirales</taxon>
        <taxon>Lachnospiraceae</taxon>
        <taxon>Pseudobutyrivibrio</taxon>
    </lineage>
</organism>
<keyword evidence="1" id="KW-0812">Transmembrane</keyword>
<proteinExistence type="predicted"/>
<name>A0A2G3DX27_9FIRM</name>
<feature type="transmembrane region" description="Helical" evidence="1">
    <location>
        <begin position="61"/>
        <end position="81"/>
    </location>
</feature>
<feature type="transmembrane region" description="Helical" evidence="1">
    <location>
        <begin position="29"/>
        <end position="49"/>
    </location>
</feature>
<keyword evidence="1" id="KW-1133">Transmembrane helix</keyword>